<keyword evidence="2" id="KW-1133">Transmembrane helix</keyword>
<evidence type="ECO:0000256" key="2">
    <source>
        <dbReference type="SAM" id="Phobius"/>
    </source>
</evidence>
<dbReference type="Proteomes" id="UP000271974">
    <property type="component" value="Unassembled WGS sequence"/>
</dbReference>
<gene>
    <name evidence="3" type="ORF">EGW08_016276</name>
</gene>
<protein>
    <submittedName>
        <fullName evidence="3">Uncharacterized protein</fullName>
    </submittedName>
</protein>
<dbReference type="OrthoDB" id="425344at2759"/>
<reference evidence="3 4" key="1">
    <citation type="submission" date="2019-01" db="EMBL/GenBank/DDBJ databases">
        <title>A draft genome assembly of the solar-powered sea slug Elysia chlorotica.</title>
        <authorList>
            <person name="Cai H."/>
            <person name="Li Q."/>
            <person name="Fang X."/>
            <person name="Li J."/>
            <person name="Curtis N.E."/>
            <person name="Altenburger A."/>
            <person name="Shibata T."/>
            <person name="Feng M."/>
            <person name="Maeda T."/>
            <person name="Schwartz J.A."/>
            <person name="Shigenobu S."/>
            <person name="Lundholm N."/>
            <person name="Nishiyama T."/>
            <person name="Yang H."/>
            <person name="Hasebe M."/>
            <person name="Li S."/>
            <person name="Pierce S.K."/>
            <person name="Wang J."/>
        </authorList>
    </citation>
    <scope>NUCLEOTIDE SEQUENCE [LARGE SCALE GENOMIC DNA]</scope>
    <source>
        <strain evidence="3">EC2010</strain>
        <tissue evidence="3">Whole organism of an adult</tissue>
    </source>
</reference>
<feature type="compositionally biased region" description="Acidic residues" evidence="1">
    <location>
        <begin position="149"/>
        <end position="163"/>
    </location>
</feature>
<feature type="transmembrane region" description="Helical" evidence="2">
    <location>
        <begin position="177"/>
        <end position="198"/>
    </location>
</feature>
<evidence type="ECO:0000313" key="3">
    <source>
        <dbReference type="EMBL" id="RUS75969.1"/>
    </source>
</evidence>
<keyword evidence="4" id="KW-1185">Reference proteome</keyword>
<dbReference type="EMBL" id="RQTK01000696">
    <property type="protein sequence ID" value="RUS75969.1"/>
    <property type="molecule type" value="Genomic_DNA"/>
</dbReference>
<keyword evidence="2" id="KW-0812">Transmembrane</keyword>
<organism evidence="3 4">
    <name type="scientific">Elysia chlorotica</name>
    <name type="common">Eastern emerald elysia</name>
    <name type="synonym">Sea slug</name>
    <dbReference type="NCBI Taxonomy" id="188477"/>
    <lineage>
        <taxon>Eukaryota</taxon>
        <taxon>Metazoa</taxon>
        <taxon>Spiralia</taxon>
        <taxon>Lophotrochozoa</taxon>
        <taxon>Mollusca</taxon>
        <taxon>Gastropoda</taxon>
        <taxon>Heterobranchia</taxon>
        <taxon>Euthyneura</taxon>
        <taxon>Panpulmonata</taxon>
        <taxon>Sacoglossa</taxon>
        <taxon>Placobranchoidea</taxon>
        <taxon>Plakobranchidae</taxon>
        <taxon>Elysia</taxon>
    </lineage>
</organism>
<comment type="caution">
    <text evidence="3">The sequence shown here is derived from an EMBL/GenBank/DDBJ whole genome shotgun (WGS) entry which is preliminary data.</text>
</comment>
<feature type="compositionally biased region" description="Acidic residues" evidence="1">
    <location>
        <begin position="114"/>
        <end position="135"/>
    </location>
</feature>
<sequence>MCYKTAITMKTSEELYGACEQICKASSMERELEKTAAFVAVAGIDVESSTFDSLFKSEKGLGKVWRQKSLDERRLRFVMQRTNTGSDSDTPYSNHGVLSASTAALLPQHSRDKEEEDEEEQEGGESEEEDEEEQEGGQTEEVGGKSEEEKDEEAPEEEEEGEQAEATVQDNKDSAHALMSSTSGLAVILSLLASLVFLGHH</sequence>
<keyword evidence="2" id="KW-0472">Membrane</keyword>
<feature type="region of interest" description="Disordered" evidence="1">
    <location>
        <begin position="104"/>
        <end position="175"/>
    </location>
</feature>
<dbReference type="AlphaFoldDB" id="A0A433T332"/>
<evidence type="ECO:0000256" key="1">
    <source>
        <dbReference type="SAM" id="MobiDB-lite"/>
    </source>
</evidence>
<evidence type="ECO:0000313" key="4">
    <source>
        <dbReference type="Proteomes" id="UP000271974"/>
    </source>
</evidence>
<accession>A0A433T332</accession>
<name>A0A433T332_ELYCH</name>
<proteinExistence type="predicted"/>